<name>X1UE40_9ZZZZ</name>
<accession>X1UE40</accession>
<dbReference type="AlphaFoldDB" id="X1UE40"/>
<reference evidence="1" key="1">
    <citation type="journal article" date="2014" name="Front. Microbiol.">
        <title>High frequency of phylogenetically diverse reductive dehalogenase-homologous genes in deep subseafloor sedimentary metagenomes.</title>
        <authorList>
            <person name="Kawai M."/>
            <person name="Futagami T."/>
            <person name="Toyoda A."/>
            <person name="Takaki Y."/>
            <person name="Nishi S."/>
            <person name="Hori S."/>
            <person name="Arai W."/>
            <person name="Tsubouchi T."/>
            <person name="Morono Y."/>
            <person name="Uchiyama I."/>
            <person name="Ito T."/>
            <person name="Fujiyama A."/>
            <person name="Inagaki F."/>
            <person name="Takami H."/>
        </authorList>
    </citation>
    <scope>NUCLEOTIDE SEQUENCE</scope>
    <source>
        <strain evidence="1">Expedition CK06-06</strain>
    </source>
</reference>
<feature type="non-terminal residue" evidence="1">
    <location>
        <position position="1"/>
    </location>
</feature>
<sequence>KRLVCGREWCPICGKDDSEHHKRRIARLVDRVFSMDSVGYFVFEVPLAQRGYFEDVGMLRAASLYLGKMLKREGFSKAVRRWHFYGKAKVTEAKKLKLDKYHPHLNVLCDVTGRWADWDSCSDVGTGYIELELIKRIRGLWSAWLRENTDNVYRVAPVHYEFSDEPGQIWHWVRYITRSTFKALTDSNRHIASDLFQFNNVSWWGQMSN</sequence>
<evidence type="ECO:0000313" key="1">
    <source>
        <dbReference type="EMBL" id="GAJ15788.1"/>
    </source>
</evidence>
<dbReference type="EMBL" id="BARW01027483">
    <property type="protein sequence ID" value="GAJ15788.1"/>
    <property type="molecule type" value="Genomic_DNA"/>
</dbReference>
<comment type="caution">
    <text evidence="1">The sequence shown here is derived from an EMBL/GenBank/DDBJ whole genome shotgun (WGS) entry which is preliminary data.</text>
</comment>
<gene>
    <name evidence="1" type="ORF">S12H4_44584</name>
</gene>
<proteinExistence type="predicted"/>
<evidence type="ECO:0008006" key="2">
    <source>
        <dbReference type="Google" id="ProtNLM"/>
    </source>
</evidence>
<protein>
    <recommendedName>
        <fullName evidence="2">Replication protein</fullName>
    </recommendedName>
</protein>
<organism evidence="1">
    <name type="scientific">marine sediment metagenome</name>
    <dbReference type="NCBI Taxonomy" id="412755"/>
    <lineage>
        <taxon>unclassified sequences</taxon>
        <taxon>metagenomes</taxon>
        <taxon>ecological metagenomes</taxon>
    </lineage>
</organism>